<dbReference type="OMA" id="YFWKQIC"/>
<dbReference type="KEGG" id="tpv:TP01_1233"/>
<protein>
    <submittedName>
        <fullName evidence="1">Uncharacterized protein</fullName>
    </submittedName>
</protein>
<accession>Q4N8L7</accession>
<dbReference type="InParanoid" id="Q4N8L7"/>
<reference evidence="1 2" key="1">
    <citation type="journal article" date="2005" name="Science">
        <title>Genome sequence of Theileria parva, a bovine pathogen that transforms lymphocytes.</title>
        <authorList>
            <person name="Gardner M.J."/>
            <person name="Bishop R."/>
            <person name="Shah T."/>
            <person name="de Villiers E.P."/>
            <person name="Carlton J.M."/>
            <person name="Hall N."/>
            <person name="Ren Q."/>
            <person name="Paulsen I.T."/>
            <person name="Pain A."/>
            <person name="Berriman M."/>
            <person name="Wilson R.J.M."/>
            <person name="Sato S."/>
            <person name="Ralph S.A."/>
            <person name="Mann D.J."/>
            <person name="Xiong Z."/>
            <person name="Shallom S.J."/>
            <person name="Weidman J."/>
            <person name="Jiang L."/>
            <person name="Lynn J."/>
            <person name="Weaver B."/>
            <person name="Shoaibi A."/>
            <person name="Domingo A.R."/>
            <person name="Wasawo D."/>
            <person name="Crabtree J."/>
            <person name="Wortman J.R."/>
            <person name="Haas B."/>
            <person name="Angiuoli S.V."/>
            <person name="Creasy T.H."/>
            <person name="Lu C."/>
            <person name="Suh B."/>
            <person name="Silva J.C."/>
            <person name="Utterback T.R."/>
            <person name="Feldblyum T.V."/>
            <person name="Pertea M."/>
            <person name="Allen J."/>
            <person name="Nierman W.C."/>
            <person name="Taracha E.L.N."/>
            <person name="Salzberg S.L."/>
            <person name="White O.R."/>
            <person name="Fitzhugh H.A."/>
            <person name="Morzaria S."/>
            <person name="Venter J.C."/>
            <person name="Fraser C.M."/>
            <person name="Nene V."/>
        </authorList>
    </citation>
    <scope>NUCLEOTIDE SEQUENCE [LARGE SCALE GENOMIC DNA]</scope>
    <source>
        <strain evidence="1 2">Muguga</strain>
    </source>
</reference>
<dbReference type="GeneID" id="3503079"/>
<dbReference type="AlphaFoldDB" id="Q4N8L7"/>
<gene>
    <name evidence="1" type="ordered locus">TP01_1233</name>
</gene>
<evidence type="ECO:0000313" key="1">
    <source>
        <dbReference type="EMBL" id="EAN33691.1"/>
    </source>
</evidence>
<dbReference type="Proteomes" id="UP000001949">
    <property type="component" value="Unassembled WGS sequence"/>
</dbReference>
<proteinExistence type="predicted"/>
<dbReference type="eggNOG" id="ENOG502QXC8">
    <property type="taxonomic scope" value="Eukaryota"/>
</dbReference>
<organism evidence="1 2">
    <name type="scientific">Theileria parva</name>
    <name type="common">East coast fever infection agent</name>
    <dbReference type="NCBI Taxonomy" id="5875"/>
    <lineage>
        <taxon>Eukaryota</taxon>
        <taxon>Sar</taxon>
        <taxon>Alveolata</taxon>
        <taxon>Apicomplexa</taxon>
        <taxon>Aconoidasida</taxon>
        <taxon>Piroplasmida</taxon>
        <taxon>Theileriidae</taxon>
        <taxon>Theileria</taxon>
    </lineage>
</organism>
<dbReference type="VEuPathDB" id="PiroplasmaDB:TpMuguga_01g01233"/>
<sequence>MSSQEISLKLLNRTKYAQNRTKYYTVGNTVLAQTERPLFITGSFNDCVGNLKSLSLRKSYLNRHSSKRGPFQKLSFPHEYFKFLGDPAYYSHSELLYACSYSSENFMCDSYFWKQICEKLREVRDVVDIKDLLSCLCSVVKVNYYDRDLLRMLSREFVDDIDKLSLAQIHQLLHCYFKQNVYSCDLIDKVGLKITQHISTAQTSEHSDKEINTNVSFLDKIKDLIPGKAVDVAQKCEFDLKTLSRICKYLSYFNYANSNFYSAISNLFILYCNHMDFTSRLHFFNSINPKLINSPESTNLNDLLTKFLQSFNNDSIIYHENVFDHENVYDHENVFELGTFLSSELFKNAENSKLLHNLCSIASTINLISNSISHLHHFNQSEIVNKILNSSDTATGLAKLFDKLYQYCDDIIDVMYKITPLNTNGKSPFIQSLENIFMDSILTSVKALNSFYRLQVIQLSIINSNNSLLNTGNSIINSENSLLNTENSLLNTENSVLNPENSVLNPENSVLNPENSVLNYDNTLHNYEQSKRMICRVLKFTTEDDTIHAYFLKNCSKINVTSSDVSFISKVSQCLEDFNCKSQSTSNLTSAFELFSLLPLIKSELREACGKGVEILSLEIIRQLTKIGGQNVAFRLKLSCFLMGVECISAPDFAVESGSSDLPLCFITPLFCGCGLVVLTEFGDGMCDREVQKYYAQIEPRYLNGFPERPFGDSCTETFPIACWLNRLYTTKQLLAQIPT</sequence>
<comment type="caution">
    <text evidence="1">The sequence shown here is derived from an EMBL/GenBank/DDBJ whole genome shotgun (WGS) entry which is preliminary data.</text>
</comment>
<dbReference type="EMBL" id="AAGK01000001">
    <property type="protein sequence ID" value="EAN33691.1"/>
    <property type="molecule type" value="Genomic_DNA"/>
</dbReference>
<evidence type="ECO:0000313" key="2">
    <source>
        <dbReference type="Proteomes" id="UP000001949"/>
    </source>
</evidence>
<name>Q4N8L7_THEPA</name>
<keyword evidence="2" id="KW-1185">Reference proteome</keyword>